<dbReference type="RefSeq" id="WP_229489401.1">
    <property type="nucleotide sequence ID" value="NZ_JAIVFQ010000086.1"/>
</dbReference>
<gene>
    <name evidence="1" type="ORF">LC586_31765</name>
</gene>
<name>A0ABS8IIN5_9NOSO</name>
<dbReference type="Proteomes" id="UP001199525">
    <property type="component" value="Unassembled WGS sequence"/>
</dbReference>
<evidence type="ECO:0000313" key="1">
    <source>
        <dbReference type="EMBL" id="MCC5603628.1"/>
    </source>
</evidence>
<proteinExistence type="predicted"/>
<reference evidence="1 2" key="1">
    <citation type="journal article" date="2021" name="Microorganisms">
        <title>Genome Evolution of Filamentous Cyanobacterium Nostoc Species: From Facultative Symbiosis to Free Living.</title>
        <authorList>
            <person name="Huo D."/>
            <person name="Li H."/>
            <person name="Cai F."/>
            <person name="Guo X."/>
            <person name="Qiao Z."/>
            <person name="Wang W."/>
            <person name="Yu G."/>
            <person name="Li R."/>
        </authorList>
    </citation>
    <scope>NUCLEOTIDE SEQUENCE [LARGE SCALE GENOMIC DNA]</scope>
    <source>
        <strain evidence="1 2">CHAB 5714</strain>
    </source>
</reference>
<organism evidence="1 2">
    <name type="scientific">Nostoc favosum CHAB5714</name>
    <dbReference type="NCBI Taxonomy" id="2780399"/>
    <lineage>
        <taxon>Bacteria</taxon>
        <taxon>Bacillati</taxon>
        <taxon>Cyanobacteriota</taxon>
        <taxon>Cyanophyceae</taxon>
        <taxon>Nostocales</taxon>
        <taxon>Nostocaceae</taxon>
        <taxon>Nostoc</taxon>
        <taxon>Nostoc favosum</taxon>
    </lineage>
</organism>
<comment type="caution">
    <text evidence="1">The sequence shown here is derived from an EMBL/GenBank/DDBJ whole genome shotgun (WGS) entry which is preliminary data.</text>
</comment>
<evidence type="ECO:0000313" key="2">
    <source>
        <dbReference type="Proteomes" id="UP001199525"/>
    </source>
</evidence>
<dbReference type="EMBL" id="JAIVFQ010000086">
    <property type="protein sequence ID" value="MCC5603628.1"/>
    <property type="molecule type" value="Genomic_DNA"/>
</dbReference>
<accession>A0ABS8IIN5</accession>
<keyword evidence="2" id="KW-1185">Reference proteome</keyword>
<protein>
    <submittedName>
        <fullName evidence="1">Uncharacterized protein</fullName>
    </submittedName>
</protein>
<sequence>MSDTTGGQQFYSALQAKAMAALKDILKSPLYPIQFPSQGDFFWYYQNPNQVFNQSTFDYISANISPGDVPGTAKLSNSGGFPNAYNQVISSIVFTLSTNDQAALNKAQSDAQTQGQTIVADFQTSYGQITDAQLQDAATKYGQYLVGNKIDYIISVVLGAQWSGNQAANKPPLSYQQMVNARNLQDLLPYSPPGADQVISDVSIYLNIMKPVIGLKTQIQNGSWIIVQLQNNTKAPSDSNGGIKTVNPNTGNVLSNLQVGYSISQSQAAIQNDLDSNKTISFGMTTSQASGGSVNVSIEGQAGFSVGSWLTFATTAGGSYDMSKSQGTSTDASITLTWKGYSVVPMAPTAWQQATNVGWYYTDPIAQAVNNGTQDVTGFKFVTKPAYDLQPFAKGGNFGLLNNLVISNYPTISITYKNANFSSFKQSWNQSVSGNLKLFGFIELGSFSQGAYGSSYQEGADNSTFTVTFSASEQVLSVPQLQKTAYVIGGAVTNPGVTSSQQVEQLVSV</sequence>